<keyword evidence="1" id="KW-0539">Nucleus</keyword>
<protein>
    <recommendedName>
        <fullName evidence="3">Xylanolytic transcriptional activator regulatory domain-containing protein</fullName>
    </recommendedName>
</protein>
<evidence type="ECO:0000256" key="1">
    <source>
        <dbReference type="ARBA" id="ARBA00023242"/>
    </source>
</evidence>
<organism evidence="4 5">
    <name type="scientific">Exophiala spinifera</name>
    <dbReference type="NCBI Taxonomy" id="91928"/>
    <lineage>
        <taxon>Eukaryota</taxon>
        <taxon>Fungi</taxon>
        <taxon>Dikarya</taxon>
        <taxon>Ascomycota</taxon>
        <taxon>Pezizomycotina</taxon>
        <taxon>Eurotiomycetes</taxon>
        <taxon>Chaetothyriomycetidae</taxon>
        <taxon>Chaetothyriales</taxon>
        <taxon>Herpotrichiellaceae</taxon>
        <taxon>Exophiala</taxon>
    </lineage>
</organism>
<dbReference type="InterPro" id="IPR050987">
    <property type="entry name" value="AtrR-like"/>
</dbReference>
<sequence length="580" mass="64279">MSLVPTETCRKPETSSNQNPKTSYQEGSWSKWTYPSMQRVFEWQTIKALPAWTEAFSIVSEFFSHEHQVFPCFHPPSFMTLLGQYYSGTPPQNPAAWASLNAVLAIVQRRRAEIACDPSESHELAWAYAANALSAVLDILMRNTQLLSVQALLAVAWFFVGTPNPQPSFMLTACALRLALSIGLHRTSSDSSGGHSIESVMRKRVFWIATSLDRELCLRTGRPPAHDLNDFHIDPDVPGNFLDDYEAITTMAGSSLNIFHAQAELAVIQGSIYRQLHSSEALATDTKYISESVSKLNTLLDEWCSKYTTGLQRNDGLNTLDHPGLMRLYFSYLNCAIVVNSAHGRQYWMPQPNPEAPFDLSTSMKYSIRRSVKAARTILALAQIIPRTWKKFLWDVTSIIASASVSLSINALREPQSNTAKDDLDAVGQAVQLFKALEDGSSDSYISQLRRICEQLHRKGDIASGSQLQRPTSEDQTSLSPSRICTCGAQSHVPVPCHHGSVGVTDIDQFPLSASTSSGFASHPVQHMGTGSLDHGLTTPRTYNNDFDASHCLHPGQPYLTSISQWSSWGLDVEPFTWFS</sequence>
<name>A0A0D2BKT9_9EURO</name>
<dbReference type="AlphaFoldDB" id="A0A0D2BKT9"/>
<accession>A0A0D2BKT9</accession>
<dbReference type="Proteomes" id="UP000053328">
    <property type="component" value="Unassembled WGS sequence"/>
</dbReference>
<dbReference type="GO" id="GO:0008270">
    <property type="term" value="F:zinc ion binding"/>
    <property type="evidence" value="ECO:0007669"/>
    <property type="project" value="InterPro"/>
</dbReference>
<reference evidence="4 5" key="1">
    <citation type="submission" date="2015-01" db="EMBL/GenBank/DDBJ databases">
        <title>The Genome Sequence of Exophiala spinifera CBS89968.</title>
        <authorList>
            <consortium name="The Broad Institute Genomics Platform"/>
            <person name="Cuomo C."/>
            <person name="de Hoog S."/>
            <person name="Gorbushina A."/>
            <person name="Stielow B."/>
            <person name="Teixiera M."/>
            <person name="Abouelleil A."/>
            <person name="Chapman S.B."/>
            <person name="Priest M."/>
            <person name="Young S.K."/>
            <person name="Wortman J."/>
            <person name="Nusbaum C."/>
            <person name="Birren B."/>
        </authorList>
    </citation>
    <scope>NUCLEOTIDE SEQUENCE [LARGE SCALE GENOMIC DNA]</scope>
    <source>
        <strain evidence="4 5">CBS 89968</strain>
    </source>
</reference>
<evidence type="ECO:0000256" key="2">
    <source>
        <dbReference type="SAM" id="MobiDB-lite"/>
    </source>
</evidence>
<feature type="compositionally biased region" description="Polar residues" evidence="2">
    <location>
        <begin position="14"/>
        <end position="27"/>
    </location>
</feature>
<evidence type="ECO:0000313" key="4">
    <source>
        <dbReference type="EMBL" id="KIW19543.1"/>
    </source>
</evidence>
<gene>
    <name evidence="4" type="ORF">PV08_00115</name>
</gene>
<dbReference type="GO" id="GO:0003677">
    <property type="term" value="F:DNA binding"/>
    <property type="evidence" value="ECO:0007669"/>
    <property type="project" value="InterPro"/>
</dbReference>
<dbReference type="EMBL" id="KN847492">
    <property type="protein sequence ID" value="KIW19543.1"/>
    <property type="molecule type" value="Genomic_DNA"/>
</dbReference>
<dbReference type="InterPro" id="IPR007219">
    <property type="entry name" value="XnlR_reg_dom"/>
</dbReference>
<dbReference type="RefSeq" id="XP_016239759.1">
    <property type="nucleotide sequence ID" value="XM_016374483.1"/>
</dbReference>
<evidence type="ECO:0000259" key="3">
    <source>
        <dbReference type="SMART" id="SM00906"/>
    </source>
</evidence>
<keyword evidence="5" id="KW-1185">Reference proteome</keyword>
<dbReference type="PANTHER" id="PTHR46910">
    <property type="entry name" value="TRANSCRIPTION FACTOR PDR1"/>
    <property type="match status" value="1"/>
</dbReference>
<feature type="domain" description="Xylanolytic transcriptional activator regulatory" evidence="3">
    <location>
        <begin position="168"/>
        <end position="244"/>
    </location>
</feature>
<dbReference type="GeneID" id="27327198"/>
<dbReference type="GO" id="GO:0003700">
    <property type="term" value="F:DNA-binding transcription factor activity"/>
    <property type="evidence" value="ECO:0007669"/>
    <property type="project" value="InterPro"/>
</dbReference>
<dbReference type="Pfam" id="PF04082">
    <property type="entry name" value="Fungal_trans"/>
    <property type="match status" value="1"/>
</dbReference>
<proteinExistence type="predicted"/>
<feature type="region of interest" description="Disordered" evidence="2">
    <location>
        <begin position="1"/>
        <end position="27"/>
    </location>
</feature>
<dbReference type="GO" id="GO:0006351">
    <property type="term" value="P:DNA-templated transcription"/>
    <property type="evidence" value="ECO:0007669"/>
    <property type="project" value="InterPro"/>
</dbReference>
<dbReference type="OrthoDB" id="2123952at2759"/>
<evidence type="ECO:0000313" key="5">
    <source>
        <dbReference type="Proteomes" id="UP000053328"/>
    </source>
</evidence>
<dbReference type="PANTHER" id="PTHR46910:SF25">
    <property type="entry name" value="ABC-TRANSPORTER-REGULATING TRANSCRIPTION FACTOR"/>
    <property type="match status" value="1"/>
</dbReference>
<dbReference type="VEuPathDB" id="FungiDB:PV08_00115"/>
<dbReference type="SMART" id="SM00906">
    <property type="entry name" value="Fungal_trans"/>
    <property type="match status" value="1"/>
</dbReference>
<dbReference type="CDD" id="cd12148">
    <property type="entry name" value="fungal_TF_MHR"/>
    <property type="match status" value="1"/>
</dbReference>
<dbReference type="HOGENOM" id="CLU_011099_4_0_1"/>